<dbReference type="PANTHER" id="PTHR31288:SF26">
    <property type="entry name" value="O-FUCOSYLTRANSFERASE FAMILY PROTEIN"/>
    <property type="match status" value="1"/>
</dbReference>
<keyword evidence="3" id="KW-0808">Transferase</keyword>
<dbReference type="OMA" id="CWATFEA"/>
<evidence type="ECO:0000313" key="9">
    <source>
        <dbReference type="Proteomes" id="UP000243975"/>
    </source>
</evidence>
<proteinExistence type="inferred from homology"/>
<dbReference type="GO" id="GO:0016757">
    <property type="term" value="F:glycosyltransferase activity"/>
    <property type="evidence" value="ECO:0007669"/>
    <property type="project" value="UniProtKB-KW"/>
</dbReference>
<dbReference type="Gramene" id="KVH87856">
    <property type="protein sequence ID" value="KVH87856"/>
    <property type="gene ID" value="Ccrd_024832"/>
</dbReference>
<evidence type="ECO:0000313" key="8">
    <source>
        <dbReference type="EMBL" id="KVH87856.1"/>
    </source>
</evidence>
<evidence type="ECO:0000256" key="3">
    <source>
        <dbReference type="ARBA" id="ARBA00022679"/>
    </source>
</evidence>
<keyword evidence="5" id="KW-0119">Carbohydrate metabolism</keyword>
<accession>A0A103XBX8</accession>
<dbReference type="STRING" id="59895.A0A103XBX8"/>
<protein>
    <recommendedName>
        <fullName evidence="6">O-fucosyltransferase family protein</fullName>
    </recommendedName>
</protein>
<sequence>MTPQKINVLGSSFFYAHSIYYLFVAPISLGAMVKKGWFMNHDIELGRTMPNQSGLVLWLTIGLTLHLQSYRGFDEIYDVEKFITSMSGVVHVETRKHPELKLVSVRVPYNANRNYILTNIQPLFYTTQYLRVITYFPSSTTSQGKVDKDMNPHSCWATFEALHLNPELQEVLDSIVGKIKGHGLNGQFIAIDYKGEIVGTSACRNDGMNRIKSCYNPMEIAQFLRRVGYQKDTTIYVTDQSRSDNGLNVLKDFYPNTFTKDDIMQETEKGKSELELKLIDFKLCSISDVFVPAKSGLFYANVVANRIASRKTEVFVPAQVTSTLARDHISSYISKRSHPAYACFCP</sequence>
<keyword evidence="4" id="KW-0294">Fucose metabolism</keyword>
<dbReference type="InterPro" id="IPR019378">
    <property type="entry name" value="GDP-Fuc_O-FucTrfase"/>
</dbReference>
<dbReference type="PANTHER" id="PTHR31288">
    <property type="entry name" value="O-FUCOSYLTRANSFERASE FAMILY PROTEIN"/>
    <property type="match status" value="1"/>
</dbReference>
<evidence type="ECO:0000256" key="6">
    <source>
        <dbReference type="ARBA" id="ARBA00030350"/>
    </source>
</evidence>
<dbReference type="Pfam" id="PF10250">
    <property type="entry name" value="O-FucT"/>
    <property type="match status" value="1"/>
</dbReference>
<dbReference type="GO" id="GO:0006004">
    <property type="term" value="P:fucose metabolic process"/>
    <property type="evidence" value="ECO:0007669"/>
    <property type="project" value="UniProtKB-KW"/>
</dbReference>
<keyword evidence="9" id="KW-1185">Reference proteome</keyword>
<dbReference type="AlphaFoldDB" id="A0A103XBX8"/>
<comment type="similarity">
    <text evidence="1">Belongs to the glycosyltransferase GT106 family.</text>
</comment>
<reference evidence="8 9" key="1">
    <citation type="journal article" date="2016" name="Sci. Rep.">
        <title>The genome sequence of the outbreeding globe artichoke constructed de novo incorporating a phase-aware low-pass sequencing strategy of F1 progeny.</title>
        <authorList>
            <person name="Scaglione D."/>
            <person name="Reyes-Chin-Wo S."/>
            <person name="Acquadro A."/>
            <person name="Froenicke L."/>
            <person name="Portis E."/>
            <person name="Beitel C."/>
            <person name="Tirone M."/>
            <person name="Mauro R."/>
            <person name="Lo Monaco A."/>
            <person name="Mauromicale G."/>
            <person name="Faccioli P."/>
            <person name="Cattivelli L."/>
            <person name="Rieseberg L."/>
            <person name="Michelmore R."/>
            <person name="Lanteri S."/>
        </authorList>
    </citation>
    <scope>NUCLEOTIDE SEQUENCE [LARGE SCALE GENOMIC DNA]</scope>
    <source>
        <strain evidence="8">2C</strain>
    </source>
</reference>
<dbReference type="EMBL" id="LEKV01005763">
    <property type="protein sequence ID" value="KVH87856.1"/>
    <property type="molecule type" value="Genomic_DNA"/>
</dbReference>
<keyword evidence="2" id="KW-0328">Glycosyltransferase</keyword>
<name>A0A103XBX8_CYNCS</name>
<organism evidence="8 9">
    <name type="scientific">Cynara cardunculus var. scolymus</name>
    <name type="common">Globe artichoke</name>
    <name type="synonym">Cynara scolymus</name>
    <dbReference type="NCBI Taxonomy" id="59895"/>
    <lineage>
        <taxon>Eukaryota</taxon>
        <taxon>Viridiplantae</taxon>
        <taxon>Streptophyta</taxon>
        <taxon>Embryophyta</taxon>
        <taxon>Tracheophyta</taxon>
        <taxon>Spermatophyta</taxon>
        <taxon>Magnoliopsida</taxon>
        <taxon>eudicotyledons</taxon>
        <taxon>Gunneridae</taxon>
        <taxon>Pentapetalae</taxon>
        <taxon>asterids</taxon>
        <taxon>campanulids</taxon>
        <taxon>Asterales</taxon>
        <taxon>Asteraceae</taxon>
        <taxon>Carduoideae</taxon>
        <taxon>Cardueae</taxon>
        <taxon>Carduinae</taxon>
        <taxon>Cynara</taxon>
    </lineage>
</organism>
<keyword evidence="7" id="KW-1133">Transmembrane helix</keyword>
<keyword evidence="7" id="KW-0812">Transmembrane</keyword>
<dbReference type="InterPro" id="IPR024709">
    <property type="entry name" value="FucosylTrfase_pln"/>
</dbReference>
<evidence type="ECO:0000256" key="2">
    <source>
        <dbReference type="ARBA" id="ARBA00022676"/>
    </source>
</evidence>
<keyword evidence="7" id="KW-0472">Membrane</keyword>
<comment type="caution">
    <text evidence="8">The sequence shown here is derived from an EMBL/GenBank/DDBJ whole genome shotgun (WGS) entry which is preliminary data.</text>
</comment>
<gene>
    <name evidence="8" type="ORF">Ccrd_024832</name>
</gene>
<evidence type="ECO:0000256" key="1">
    <source>
        <dbReference type="ARBA" id="ARBA00007737"/>
    </source>
</evidence>
<dbReference type="Proteomes" id="UP000243975">
    <property type="component" value="Unassembled WGS sequence"/>
</dbReference>
<feature type="transmembrane region" description="Helical" evidence="7">
    <location>
        <begin position="12"/>
        <end position="33"/>
    </location>
</feature>
<evidence type="ECO:0000256" key="7">
    <source>
        <dbReference type="SAM" id="Phobius"/>
    </source>
</evidence>
<evidence type="ECO:0000256" key="5">
    <source>
        <dbReference type="ARBA" id="ARBA00023277"/>
    </source>
</evidence>
<evidence type="ECO:0000256" key="4">
    <source>
        <dbReference type="ARBA" id="ARBA00023253"/>
    </source>
</evidence>